<keyword evidence="4" id="KW-1185">Reference proteome</keyword>
<accession>A0A8W8NKQ3</accession>
<feature type="signal peptide" evidence="2">
    <location>
        <begin position="1"/>
        <end position="25"/>
    </location>
</feature>
<dbReference type="InterPro" id="IPR008160">
    <property type="entry name" value="Collagen"/>
</dbReference>
<evidence type="ECO:0000256" key="1">
    <source>
        <dbReference type="SAM" id="MobiDB-lite"/>
    </source>
</evidence>
<reference evidence="3" key="1">
    <citation type="submission" date="2022-08" db="UniProtKB">
        <authorList>
            <consortium name="EnsemblMetazoa"/>
        </authorList>
    </citation>
    <scope>IDENTIFICATION</scope>
    <source>
        <strain evidence="3">05x7-T-G4-1.051#20</strain>
    </source>
</reference>
<dbReference type="Proteomes" id="UP000005408">
    <property type="component" value="Unassembled WGS sequence"/>
</dbReference>
<evidence type="ECO:0000313" key="3">
    <source>
        <dbReference type="EnsemblMetazoa" id="G764.1:cds"/>
    </source>
</evidence>
<evidence type="ECO:0000313" key="4">
    <source>
        <dbReference type="Proteomes" id="UP000005408"/>
    </source>
</evidence>
<sequence>MNCPKLFNNALILAIGFYWANRTAGGQGNEGLPGYDGAPGPKGVKRSIRFQDETFRNIVDLKGASYEVITIKGVPSSAPDGAEEQLEFLRGEPGEPGAKGIQGDPGEPGPKGDTGPWIDGLPGPTGPPGSKGMIGFRGFLVGVYPGPSRSKRSPQDVICLRFKGTLQGILGEKVNLENARHSKACRMEVFVHSENANDQLIPNSRAVEEDQSRQRLVAKIRRLTRGLKKAAIKWRVF</sequence>
<evidence type="ECO:0000256" key="2">
    <source>
        <dbReference type="SAM" id="SignalP"/>
    </source>
</evidence>
<organism evidence="3 4">
    <name type="scientific">Magallana gigas</name>
    <name type="common">Pacific oyster</name>
    <name type="synonym">Crassostrea gigas</name>
    <dbReference type="NCBI Taxonomy" id="29159"/>
    <lineage>
        <taxon>Eukaryota</taxon>
        <taxon>Metazoa</taxon>
        <taxon>Spiralia</taxon>
        <taxon>Lophotrochozoa</taxon>
        <taxon>Mollusca</taxon>
        <taxon>Bivalvia</taxon>
        <taxon>Autobranchia</taxon>
        <taxon>Pteriomorphia</taxon>
        <taxon>Ostreida</taxon>
        <taxon>Ostreoidea</taxon>
        <taxon>Ostreidae</taxon>
        <taxon>Magallana</taxon>
    </lineage>
</organism>
<proteinExistence type="predicted"/>
<dbReference type="EnsemblMetazoa" id="G764.1">
    <property type="protein sequence ID" value="G764.1:cds"/>
    <property type="gene ID" value="G764"/>
</dbReference>
<feature type="chain" id="PRO_5036444423" evidence="2">
    <location>
        <begin position="26"/>
        <end position="237"/>
    </location>
</feature>
<protein>
    <submittedName>
        <fullName evidence="3">Uncharacterized protein</fullName>
    </submittedName>
</protein>
<dbReference type="AlphaFoldDB" id="A0A8W8NKQ3"/>
<feature type="region of interest" description="Disordered" evidence="1">
    <location>
        <begin position="90"/>
        <end position="125"/>
    </location>
</feature>
<dbReference type="PANTHER" id="PTHR24637">
    <property type="entry name" value="COLLAGEN"/>
    <property type="match status" value="1"/>
</dbReference>
<name>A0A8W8NKQ3_MAGGI</name>
<keyword evidence="2" id="KW-0732">Signal</keyword>
<dbReference type="Pfam" id="PF01391">
    <property type="entry name" value="Collagen"/>
    <property type="match status" value="1"/>
</dbReference>